<dbReference type="OrthoDB" id="768992at2759"/>
<protein>
    <submittedName>
        <fullName evidence="2">Uncharacterized protein</fullName>
    </submittedName>
</protein>
<feature type="region of interest" description="Disordered" evidence="1">
    <location>
        <begin position="1"/>
        <end position="113"/>
    </location>
</feature>
<comment type="caution">
    <text evidence="2">The sequence shown here is derived from an EMBL/GenBank/DDBJ whole genome shotgun (WGS) entry which is preliminary data.</text>
</comment>
<dbReference type="PANTHER" id="PTHR33971:SF3">
    <property type="entry name" value="UBIQUITIN CARBOXYL-TERMINAL HYDROLASE 36"/>
    <property type="match status" value="1"/>
</dbReference>
<gene>
    <name evidence="2" type="ORF">FRX31_019934</name>
</gene>
<dbReference type="Proteomes" id="UP000554482">
    <property type="component" value="Unassembled WGS sequence"/>
</dbReference>
<dbReference type="AlphaFoldDB" id="A0A7J6VZC1"/>
<evidence type="ECO:0000256" key="1">
    <source>
        <dbReference type="SAM" id="MobiDB-lite"/>
    </source>
</evidence>
<dbReference type="PANTHER" id="PTHR33971">
    <property type="entry name" value="OS06G0232000 PROTEIN"/>
    <property type="match status" value="1"/>
</dbReference>
<dbReference type="InterPro" id="IPR038943">
    <property type="entry name" value="PLDrp1-like"/>
</dbReference>
<dbReference type="GO" id="GO:0070300">
    <property type="term" value="F:phosphatidic acid binding"/>
    <property type="evidence" value="ECO:0007669"/>
    <property type="project" value="InterPro"/>
</dbReference>
<dbReference type="EMBL" id="JABWDY010024138">
    <property type="protein sequence ID" value="KAF5190469.1"/>
    <property type="molecule type" value="Genomic_DNA"/>
</dbReference>
<reference evidence="2 3" key="1">
    <citation type="submission" date="2020-06" db="EMBL/GenBank/DDBJ databases">
        <title>Transcriptomic and genomic resources for Thalictrum thalictroides and T. hernandezii: Facilitating candidate gene discovery in an emerging model plant lineage.</title>
        <authorList>
            <person name="Arias T."/>
            <person name="Riano-Pachon D.M."/>
            <person name="Di Stilio V.S."/>
        </authorList>
    </citation>
    <scope>NUCLEOTIDE SEQUENCE [LARGE SCALE GENOMIC DNA]</scope>
    <source>
        <strain evidence="3">cv. WT478/WT964</strain>
        <tissue evidence="2">Leaves</tissue>
    </source>
</reference>
<name>A0A7J6VZC1_THATH</name>
<organism evidence="2 3">
    <name type="scientific">Thalictrum thalictroides</name>
    <name type="common">Rue-anemone</name>
    <name type="synonym">Anemone thalictroides</name>
    <dbReference type="NCBI Taxonomy" id="46969"/>
    <lineage>
        <taxon>Eukaryota</taxon>
        <taxon>Viridiplantae</taxon>
        <taxon>Streptophyta</taxon>
        <taxon>Embryophyta</taxon>
        <taxon>Tracheophyta</taxon>
        <taxon>Spermatophyta</taxon>
        <taxon>Magnoliopsida</taxon>
        <taxon>Ranunculales</taxon>
        <taxon>Ranunculaceae</taxon>
        <taxon>Thalictroideae</taxon>
        <taxon>Thalictrum</taxon>
    </lineage>
</organism>
<keyword evidence="3" id="KW-1185">Reference proteome</keyword>
<proteinExistence type="predicted"/>
<evidence type="ECO:0000313" key="2">
    <source>
        <dbReference type="EMBL" id="KAF5190469.1"/>
    </source>
</evidence>
<sequence length="265" mass="30849">MGYNNSDNNGFNEPDFPEFDSTPYGGGYDISATYGKPLPPSNIICYPRSIPNQNSSPPPHDFYQEQNLTDYKTKPQNGSTPPFNHSDPGFNTPIASNLGEESPHYRDDYSPNGYDYNDTPIASNAVEEIPQLGYDYSHPNGYNYGREENGYYNYERQVPVPPSDYIEPCASLFGYWPCLLKDYQKNYVQQGYGEQSYVNEWQKTEEYFFGSSYPYNERRDNDVSQVNYGYERHQIEQPSYVQEEYNEQSWSQKLSYSYYESYQES</sequence>
<feature type="compositionally biased region" description="Polar residues" evidence="1">
    <location>
        <begin position="64"/>
        <end position="83"/>
    </location>
</feature>
<feature type="compositionally biased region" description="Polar residues" evidence="1">
    <location>
        <begin position="1"/>
        <end position="11"/>
    </location>
</feature>
<evidence type="ECO:0000313" key="3">
    <source>
        <dbReference type="Proteomes" id="UP000554482"/>
    </source>
</evidence>
<accession>A0A7J6VZC1</accession>